<proteinExistence type="predicted"/>
<dbReference type="GO" id="GO:0005096">
    <property type="term" value="F:GTPase activator activity"/>
    <property type="evidence" value="ECO:0007669"/>
    <property type="project" value="TreeGrafter"/>
</dbReference>
<evidence type="ECO:0000313" key="2">
    <source>
        <dbReference type="WBParaSite" id="ECPE_0001647301-mRNA-1"/>
    </source>
</evidence>
<dbReference type="PANTHER" id="PTHR47219:SF6">
    <property type="entry name" value="RAB GTPASE-ACTIVATING PROTEIN 1"/>
    <property type="match status" value="1"/>
</dbReference>
<dbReference type="PROSITE" id="PS50086">
    <property type="entry name" value="TBC_RABGAP"/>
    <property type="match status" value="1"/>
</dbReference>
<feature type="domain" description="Rab-GAP TBC" evidence="1">
    <location>
        <begin position="1"/>
        <end position="201"/>
    </location>
</feature>
<organism evidence="2">
    <name type="scientific">Echinostoma caproni</name>
    <dbReference type="NCBI Taxonomy" id="27848"/>
    <lineage>
        <taxon>Eukaryota</taxon>
        <taxon>Metazoa</taxon>
        <taxon>Spiralia</taxon>
        <taxon>Lophotrochozoa</taxon>
        <taxon>Platyhelminthes</taxon>
        <taxon>Trematoda</taxon>
        <taxon>Digenea</taxon>
        <taxon>Plagiorchiida</taxon>
        <taxon>Echinostomata</taxon>
        <taxon>Echinostomatoidea</taxon>
        <taxon>Echinostomatidae</taxon>
        <taxon>Echinostoma</taxon>
    </lineage>
</organism>
<name>A0A183BB45_9TREM</name>
<dbReference type="InterPro" id="IPR035969">
    <property type="entry name" value="Rab-GAP_TBC_sf"/>
</dbReference>
<dbReference type="FunFam" id="1.10.8.270:FF:000002">
    <property type="entry name" value="TBC1 domain family member 9B"/>
    <property type="match status" value="1"/>
</dbReference>
<dbReference type="AlphaFoldDB" id="A0A183BB45"/>
<sequence>LEAATRWTTNNLDSNTLVSLVGLELRPSRKGTTQLKGMVLFIKSDVFVEYFVQLHKHGSNRAICDDFHRSNHFLQLCVHPGYYDQLVRQTEGRINYVVEEIERDLHRSLPEHPAYHTPEGIASLRRVLTTYAYRNPSVGYCQSMNIVTSVLLLYCTEEEAFWLLTAICERLLPDYYDSRVVGVRVDQFVLRDLLSEYIPNL</sequence>
<evidence type="ECO:0000259" key="1">
    <source>
        <dbReference type="PROSITE" id="PS50086"/>
    </source>
</evidence>
<dbReference type="PANTHER" id="PTHR47219">
    <property type="entry name" value="RAB GTPASE-ACTIVATING PROTEIN 1-LIKE"/>
    <property type="match status" value="1"/>
</dbReference>
<dbReference type="Pfam" id="PF00566">
    <property type="entry name" value="RabGAP-TBC"/>
    <property type="match status" value="1"/>
</dbReference>
<dbReference type="WBParaSite" id="ECPE_0001647301-mRNA-1">
    <property type="protein sequence ID" value="ECPE_0001647301-mRNA-1"/>
    <property type="gene ID" value="ECPE_0001647301"/>
</dbReference>
<accession>A0A183BB45</accession>
<protein>
    <submittedName>
        <fullName evidence="2">Rab-GAP TBC domain-containing protein</fullName>
    </submittedName>
</protein>
<dbReference type="Gene3D" id="1.10.8.270">
    <property type="entry name" value="putative rabgap domain of human tbc1 domain family member 14 like domains"/>
    <property type="match status" value="1"/>
</dbReference>
<reference evidence="2" key="1">
    <citation type="submission" date="2016-06" db="UniProtKB">
        <authorList>
            <consortium name="WormBaseParasite"/>
        </authorList>
    </citation>
    <scope>IDENTIFICATION</scope>
</reference>
<dbReference type="SMART" id="SM00164">
    <property type="entry name" value="TBC"/>
    <property type="match status" value="1"/>
</dbReference>
<dbReference type="InterPro" id="IPR050302">
    <property type="entry name" value="Rab_GAP_TBC_domain"/>
</dbReference>
<dbReference type="GO" id="GO:0031267">
    <property type="term" value="F:small GTPase binding"/>
    <property type="evidence" value="ECO:0007669"/>
    <property type="project" value="TreeGrafter"/>
</dbReference>
<dbReference type="SUPFAM" id="SSF47923">
    <property type="entry name" value="Ypt/Rab-GAP domain of gyp1p"/>
    <property type="match status" value="1"/>
</dbReference>
<dbReference type="InterPro" id="IPR000195">
    <property type="entry name" value="Rab-GAP-TBC_dom"/>
</dbReference>